<dbReference type="InterPro" id="IPR000182">
    <property type="entry name" value="GNAT_dom"/>
</dbReference>
<accession>A0A3G8H214</accession>
<dbReference type="InterPro" id="IPR016181">
    <property type="entry name" value="Acyl_CoA_acyltransferase"/>
</dbReference>
<dbReference type="Proteomes" id="UP000270411">
    <property type="component" value="Chromosome 1"/>
</dbReference>
<dbReference type="Pfam" id="PF00583">
    <property type="entry name" value="Acetyltransf_1"/>
    <property type="match status" value="1"/>
</dbReference>
<gene>
    <name evidence="2" type="ORF">EHF44_14335</name>
</gene>
<keyword evidence="2" id="KW-0808">Transferase</keyword>
<dbReference type="AlphaFoldDB" id="A0A3G8H214"/>
<evidence type="ECO:0000313" key="2">
    <source>
        <dbReference type="EMBL" id="AZG14517.1"/>
    </source>
</evidence>
<dbReference type="Gene3D" id="3.40.630.30">
    <property type="match status" value="1"/>
</dbReference>
<proteinExistence type="predicted"/>
<evidence type="ECO:0000313" key="3">
    <source>
        <dbReference type="Proteomes" id="UP000270411"/>
    </source>
</evidence>
<dbReference type="GO" id="GO:0016747">
    <property type="term" value="F:acyltransferase activity, transferring groups other than amino-acyl groups"/>
    <property type="evidence" value="ECO:0007669"/>
    <property type="project" value="InterPro"/>
</dbReference>
<protein>
    <submittedName>
        <fullName evidence="2">GNAT family N-acetyltransferase</fullName>
    </submittedName>
</protein>
<sequence>MPQATVSHTPTVPYLPMQVILRNGQVIVVRQIREDDKAGVLEAFHALSEDSRYTRFMAAIKDLPDALLDDVVHPEPGSECTLAAVDGTDGVGAHLVGGARYVALPGRDACEFAVTVLDGWQGTGLGRVLLQTLIEFARAAGFGTIEGYVLASNTGMRRLAHRLGFADTPCPDDPSQRVVHLSL</sequence>
<dbReference type="SUPFAM" id="SSF55729">
    <property type="entry name" value="Acyl-CoA N-acyltransferases (Nat)"/>
    <property type="match status" value="1"/>
</dbReference>
<dbReference type="CDD" id="cd04301">
    <property type="entry name" value="NAT_SF"/>
    <property type="match status" value="1"/>
</dbReference>
<reference evidence="3" key="1">
    <citation type="submission" date="2018-11" db="EMBL/GenBank/DDBJ databases">
        <title>FDA dAtabase for Regulatory Grade micrObial Sequences (FDA-ARGOS): Supporting development and validation of Infectious Disease Dx tests.</title>
        <authorList>
            <person name="Goldberg B."/>
            <person name="Campos J."/>
            <person name="Tallon L."/>
            <person name="Sadzewicz L."/>
            <person name="Zhao X."/>
            <person name="Vavikolanu K."/>
            <person name="Mehta A."/>
            <person name="Aluvathingal J."/>
            <person name="Nadendla S."/>
            <person name="Geyer C."/>
            <person name="Nandy P."/>
            <person name="Yan Y."/>
            <person name="Sichtig H."/>
        </authorList>
    </citation>
    <scope>NUCLEOTIDE SEQUENCE [LARGE SCALE GENOMIC DNA]</scope>
    <source>
        <strain evidence="3">FDAARGOS_614</strain>
    </source>
</reference>
<feature type="domain" description="N-acetyltransferase" evidence="1">
    <location>
        <begin position="27"/>
        <end position="183"/>
    </location>
</feature>
<dbReference type="EMBL" id="CP033969">
    <property type="protein sequence ID" value="AZG14517.1"/>
    <property type="molecule type" value="Genomic_DNA"/>
</dbReference>
<organism evidence="2 3">
    <name type="scientific">Cupriavidus pauculus</name>
    <dbReference type="NCBI Taxonomy" id="82633"/>
    <lineage>
        <taxon>Bacteria</taxon>
        <taxon>Pseudomonadati</taxon>
        <taxon>Pseudomonadota</taxon>
        <taxon>Betaproteobacteria</taxon>
        <taxon>Burkholderiales</taxon>
        <taxon>Burkholderiaceae</taxon>
        <taxon>Cupriavidus</taxon>
    </lineage>
</organism>
<dbReference type="KEGG" id="cpau:EHF44_14335"/>
<dbReference type="RefSeq" id="WP_124684275.1">
    <property type="nucleotide sequence ID" value="NZ_CP033969.1"/>
</dbReference>
<evidence type="ECO:0000259" key="1">
    <source>
        <dbReference type="PROSITE" id="PS51186"/>
    </source>
</evidence>
<dbReference type="OrthoDB" id="9807426at2"/>
<name>A0A3G8H214_9BURK</name>
<dbReference type="PROSITE" id="PS51186">
    <property type="entry name" value="GNAT"/>
    <property type="match status" value="1"/>
</dbReference>